<sequence length="152" mass="16220">MSGEGVHNPAAIDTLALEASLQAVQVDVDAIREVTDAEAILTETSGSITTTAAEQNVYAAVAPAGIFRPVCFKIDMSNQTATETVVLRTYYQITPGGALVLQDTVTYAGVVSPELINIDLEPNRYGVAVTLQNTAIGTHRAYDWEIFYAEAP</sequence>
<accession>A0A0F9FU26</accession>
<evidence type="ECO:0000313" key="1">
    <source>
        <dbReference type="EMBL" id="KKL81771.1"/>
    </source>
</evidence>
<name>A0A0F9FU26_9ZZZZ</name>
<dbReference type="AlphaFoldDB" id="A0A0F9FU26"/>
<gene>
    <name evidence="1" type="ORF">LCGC14_1991430</name>
</gene>
<reference evidence="1" key="1">
    <citation type="journal article" date="2015" name="Nature">
        <title>Complex archaea that bridge the gap between prokaryotes and eukaryotes.</title>
        <authorList>
            <person name="Spang A."/>
            <person name="Saw J.H."/>
            <person name="Jorgensen S.L."/>
            <person name="Zaremba-Niedzwiedzka K."/>
            <person name="Martijn J."/>
            <person name="Lind A.E."/>
            <person name="van Eijk R."/>
            <person name="Schleper C."/>
            <person name="Guy L."/>
            <person name="Ettema T.J."/>
        </authorList>
    </citation>
    <scope>NUCLEOTIDE SEQUENCE</scope>
</reference>
<dbReference type="EMBL" id="LAZR01022470">
    <property type="protein sequence ID" value="KKL81771.1"/>
    <property type="molecule type" value="Genomic_DNA"/>
</dbReference>
<proteinExistence type="predicted"/>
<organism evidence="1">
    <name type="scientific">marine sediment metagenome</name>
    <dbReference type="NCBI Taxonomy" id="412755"/>
    <lineage>
        <taxon>unclassified sequences</taxon>
        <taxon>metagenomes</taxon>
        <taxon>ecological metagenomes</taxon>
    </lineage>
</organism>
<protein>
    <submittedName>
        <fullName evidence="1">Uncharacterized protein</fullName>
    </submittedName>
</protein>
<comment type="caution">
    <text evidence="1">The sequence shown here is derived from an EMBL/GenBank/DDBJ whole genome shotgun (WGS) entry which is preliminary data.</text>
</comment>